<gene>
    <name evidence="1" type="ORF">LCDPAC02_02990</name>
</gene>
<organism evidence="1">
    <name type="scientific">Pithovirus LCDPAC02</name>
    <dbReference type="NCBI Taxonomy" id="2506601"/>
    <lineage>
        <taxon>Viruses</taxon>
        <taxon>Pithoviruses</taxon>
    </lineage>
</organism>
<dbReference type="EMBL" id="MK500302">
    <property type="protein sequence ID" value="QBK85100.1"/>
    <property type="molecule type" value="Genomic_DNA"/>
</dbReference>
<accession>A0A481YQ57</accession>
<reference evidence="1" key="1">
    <citation type="journal article" date="2019" name="MBio">
        <title>Virus Genomes from Deep Sea Sediments Expand the Ocean Megavirome and Support Independent Origins of Viral Gigantism.</title>
        <authorList>
            <person name="Backstrom D."/>
            <person name="Yutin N."/>
            <person name="Jorgensen S.L."/>
            <person name="Dharamshi J."/>
            <person name="Homa F."/>
            <person name="Zaremba-Niedwiedzka K."/>
            <person name="Spang A."/>
            <person name="Wolf Y.I."/>
            <person name="Koonin E.V."/>
            <person name="Ettema T.J."/>
        </authorList>
    </citation>
    <scope>NUCLEOTIDE SEQUENCE</scope>
</reference>
<name>A0A481YQ57_9VIRU</name>
<sequence>MYYFYYQIYGGYFDTILAYAEKIIVDNINLNRLDEIIKKY</sequence>
<evidence type="ECO:0000313" key="1">
    <source>
        <dbReference type="EMBL" id="QBK85100.1"/>
    </source>
</evidence>
<proteinExistence type="predicted"/>
<protein>
    <submittedName>
        <fullName evidence="1">Uncharacterized protein</fullName>
    </submittedName>
</protein>